<dbReference type="InterPro" id="IPR013780">
    <property type="entry name" value="Glyco_hydro_b"/>
</dbReference>
<comment type="caution">
    <text evidence="4">The sequence shown here is derived from an EMBL/GenBank/DDBJ whole genome shotgun (WGS) entry which is preliminary data.</text>
</comment>
<dbReference type="Gene3D" id="3.90.400.10">
    <property type="entry name" value="Oligo-1,6-glucosidase, Domain 2"/>
    <property type="match status" value="1"/>
</dbReference>
<evidence type="ECO:0000313" key="4">
    <source>
        <dbReference type="EMBL" id="MBR0596523.1"/>
    </source>
</evidence>
<accession>A0A8J7VZK6</accession>
<feature type="domain" description="Glycosyl hydrolase family 13 catalytic" evidence="3">
    <location>
        <begin position="120"/>
        <end position="510"/>
    </location>
</feature>
<protein>
    <submittedName>
        <fullName evidence="4">Glycoside hydrolase family 13 protein</fullName>
    </submittedName>
</protein>
<dbReference type="InterPro" id="IPR006047">
    <property type="entry name" value="GH13_cat_dom"/>
</dbReference>
<dbReference type="InterPro" id="IPR045857">
    <property type="entry name" value="O16G_dom_2"/>
</dbReference>
<organism evidence="4 5">
    <name type="scientific">Sinanaerobacter chloroacetimidivorans</name>
    <dbReference type="NCBI Taxonomy" id="2818044"/>
    <lineage>
        <taxon>Bacteria</taxon>
        <taxon>Bacillati</taxon>
        <taxon>Bacillota</taxon>
        <taxon>Clostridia</taxon>
        <taxon>Peptostreptococcales</taxon>
        <taxon>Anaerovoracaceae</taxon>
        <taxon>Sinanaerobacter</taxon>
    </lineage>
</organism>
<sequence>MIYFDSKNRNDKKPFGAVSQNTELFLHIKVTEGRLMQSAFLVVAKDKEEELFIQGTGETGDSGDEHFYFTWRPDEIGLYFYYFLVRDGDGNTEQTDRFQITIYKRNFETPAWLKGGIMYQIFPDRFARSLSYLPPIINKEYVLREDWGGMPYYLPDEQGIVRNHDFFGGNLCGITEKLDYFLQLGVTVLYLNPIFEAYSNHRYDTADYKKIDPMLGTEEDFVNLCREAESRGIRMILDGVFNHTGSDSIYFNKSGRYPEVGAYQSKDSKYSSWYTFLEYPEVYEAWWGIDTLPSVRETDPSFLDYIIRDENSVINHWLHCGASGYRLDVADELPDLFLEELRTTVKINDREGAVIGEVWEDASNKISYGQRRKYLLGDQLDSVMNYPLKDALIDYLIYEKNGLKLESLIDNLWENYPKPVFTALMNILGTHDTPRIRTLLTESCADEFEARQRLFLALLIQFFLPGIPCIYYGDEWGMQGGRDPFNRQCFNEKTGDQETFRFYKRLIAFRKRISGLRELEYQPRYSEGSFYSFYRMGERERMVIAVNSGSEDHILDFTLTNQERLKDFFISGSVSFETDHSFRIKANSGIAVYIGS</sequence>
<dbReference type="GO" id="GO:0005975">
    <property type="term" value="P:carbohydrate metabolic process"/>
    <property type="evidence" value="ECO:0007669"/>
    <property type="project" value="InterPro"/>
</dbReference>
<dbReference type="Gene3D" id="3.20.20.80">
    <property type="entry name" value="Glycosidases"/>
    <property type="match status" value="1"/>
</dbReference>
<proteinExistence type="predicted"/>
<dbReference type="Pfam" id="PF00128">
    <property type="entry name" value="Alpha-amylase"/>
    <property type="match status" value="1"/>
</dbReference>
<dbReference type="InterPro" id="IPR017853">
    <property type="entry name" value="GH"/>
</dbReference>
<dbReference type="RefSeq" id="WP_227016649.1">
    <property type="nucleotide sequence ID" value="NZ_JAGSND010000001.1"/>
</dbReference>
<keyword evidence="5" id="KW-1185">Reference proteome</keyword>
<evidence type="ECO:0000256" key="1">
    <source>
        <dbReference type="ARBA" id="ARBA00022801"/>
    </source>
</evidence>
<dbReference type="AlphaFoldDB" id="A0A8J7VZK6"/>
<dbReference type="CDD" id="cd11338">
    <property type="entry name" value="AmyAc_CMD"/>
    <property type="match status" value="1"/>
</dbReference>
<dbReference type="PANTHER" id="PTHR10357:SF210">
    <property type="entry name" value="MALTODEXTRIN GLUCOSIDASE"/>
    <property type="match status" value="1"/>
</dbReference>
<dbReference type="Proteomes" id="UP000675664">
    <property type="component" value="Unassembled WGS sequence"/>
</dbReference>
<reference evidence="4" key="1">
    <citation type="submission" date="2021-04" db="EMBL/GenBank/DDBJ databases">
        <title>Sinoanaerobacter chloroacetimidivorans sp. nov., an obligate anaerobic bacterium isolated from anaerobic sludge.</title>
        <authorList>
            <person name="Bao Y."/>
        </authorList>
    </citation>
    <scope>NUCLEOTIDE SEQUENCE</scope>
    <source>
        <strain evidence="4">BAD-6</strain>
    </source>
</reference>
<evidence type="ECO:0000256" key="2">
    <source>
        <dbReference type="ARBA" id="ARBA00023295"/>
    </source>
</evidence>
<dbReference type="GO" id="GO:0016798">
    <property type="term" value="F:hydrolase activity, acting on glycosyl bonds"/>
    <property type="evidence" value="ECO:0007669"/>
    <property type="project" value="UniProtKB-KW"/>
</dbReference>
<evidence type="ECO:0000313" key="5">
    <source>
        <dbReference type="Proteomes" id="UP000675664"/>
    </source>
</evidence>
<name>A0A8J7VZK6_9FIRM</name>
<evidence type="ECO:0000259" key="3">
    <source>
        <dbReference type="SMART" id="SM00642"/>
    </source>
</evidence>
<keyword evidence="2" id="KW-0326">Glycosidase</keyword>
<dbReference type="SMART" id="SM00642">
    <property type="entry name" value="Aamy"/>
    <property type="match status" value="1"/>
</dbReference>
<keyword evidence="1 4" id="KW-0378">Hydrolase</keyword>
<gene>
    <name evidence="4" type="ORF">KCX82_01420</name>
</gene>
<dbReference type="SUPFAM" id="SSF51445">
    <property type="entry name" value="(Trans)glycosidases"/>
    <property type="match status" value="1"/>
</dbReference>
<dbReference type="Gene3D" id="2.60.40.1180">
    <property type="entry name" value="Golgi alpha-mannosidase II"/>
    <property type="match status" value="1"/>
</dbReference>
<reference evidence="4" key="2">
    <citation type="submission" date="2021-04" db="EMBL/GenBank/DDBJ databases">
        <authorList>
            <person name="Liu J."/>
        </authorList>
    </citation>
    <scope>NUCLEOTIDE SEQUENCE</scope>
    <source>
        <strain evidence="4">BAD-6</strain>
    </source>
</reference>
<dbReference type="PANTHER" id="PTHR10357">
    <property type="entry name" value="ALPHA-AMYLASE FAMILY MEMBER"/>
    <property type="match status" value="1"/>
</dbReference>
<dbReference type="EMBL" id="JAGSND010000001">
    <property type="protein sequence ID" value="MBR0596523.1"/>
    <property type="molecule type" value="Genomic_DNA"/>
</dbReference>